<evidence type="ECO:0000313" key="2">
    <source>
        <dbReference type="Proteomes" id="UP000038040"/>
    </source>
</evidence>
<dbReference type="EMBL" id="UYYG01000011">
    <property type="protein sequence ID" value="VDN51007.1"/>
    <property type="molecule type" value="Genomic_DNA"/>
</dbReference>
<evidence type="ECO:0000313" key="3">
    <source>
        <dbReference type="Proteomes" id="UP000274756"/>
    </source>
</evidence>
<sequence>MRIFPIDENLKNYRLHKIGIRENLLYISPDRNDSIEIWSIHTFVANSWTRIIHIPLIEKLFTSFAISQQQPIIYDSMTFVIKNEQIYGKLKDDRCSRFPIVIDGDIRKILKIYDNHELVVYDGNKNCWNTYFPSPKSCINLNSLTARGIGETYGRNGHRVGAVESLLTIFIDEGICIAKIYRNNFHSFFYIKLNDEKREYVTEGASRCKLPFFIQQSNEFCRASSKTEIVQWTVCTKSQFVFICKNGIALLPLQPPTLKESAFLSIQQKYSNIIANKWFGGISEQQIKDLCFCTMERSLLL</sequence>
<keyword evidence="3" id="KW-1185">Reference proteome</keyword>
<dbReference type="Proteomes" id="UP000274756">
    <property type="component" value="Unassembled WGS sequence"/>
</dbReference>
<protein>
    <submittedName>
        <fullName evidence="4">FBA_3 domain-containing protein</fullName>
    </submittedName>
</protein>
<reference evidence="4" key="1">
    <citation type="submission" date="2017-02" db="UniProtKB">
        <authorList>
            <consortium name="WormBaseParasite"/>
        </authorList>
    </citation>
    <scope>IDENTIFICATION</scope>
</reference>
<organism evidence="2 4">
    <name type="scientific">Dracunculus medinensis</name>
    <name type="common">Guinea worm</name>
    <dbReference type="NCBI Taxonomy" id="318479"/>
    <lineage>
        <taxon>Eukaryota</taxon>
        <taxon>Metazoa</taxon>
        <taxon>Ecdysozoa</taxon>
        <taxon>Nematoda</taxon>
        <taxon>Chromadorea</taxon>
        <taxon>Rhabditida</taxon>
        <taxon>Spirurina</taxon>
        <taxon>Dracunculoidea</taxon>
        <taxon>Dracunculidae</taxon>
        <taxon>Dracunculus</taxon>
    </lineage>
</organism>
<dbReference type="STRING" id="318479.A0A0N4UF48"/>
<reference evidence="1 3" key="2">
    <citation type="submission" date="2018-11" db="EMBL/GenBank/DDBJ databases">
        <authorList>
            <consortium name="Pathogen Informatics"/>
        </authorList>
    </citation>
    <scope>NUCLEOTIDE SEQUENCE [LARGE SCALE GENOMIC DNA]</scope>
</reference>
<dbReference type="Proteomes" id="UP000038040">
    <property type="component" value="Unplaced"/>
</dbReference>
<name>A0A0N4UF48_DRAME</name>
<gene>
    <name evidence="1" type="ORF">DME_LOCUS980</name>
</gene>
<accession>A0A0N4UF48</accession>
<dbReference type="WBParaSite" id="DME_0000604101-mRNA-1">
    <property type="protein sequence ID" value="DME_0000604101-mRNA-1"/>
    <property type="gene ID" value="DME_0000604101"/>
</dbReference>
<evidence type="ECO:0000313" key="1">
    <source>
        <dbReference type="EMBL" id="VDN51007.1"/>
    </source>
</evidence>
<evidence type="ECO:0000313" key="4">
    <source>
        <dbReference type="WBParaSite" id="DME_0000604101-mRNA-1"/>
    </source>
</evidence>
<dbReference type="AlphaFoldDB" id="A0A0N4UF48"/>
<dbReference type="OrthoDB" id="5800475at2759"/>
<proteinExistence type="predicted"/>